<feature type="domain" description="HTH myb-type" evidence="6">
    <location>
        <begin position="309"/>
        <end position="362"/>
    </location>
</feature>
<comment type="subcellular location">
    <subcellularLocation>
        <location evidence="1">Nucleus</location>
    </subcellularLocation>
</comment>
<dbReference type="InterPro" id="IPR051651">
    <property type="entry name" value="DMTF1_DNA-bind_reg"/>
</dbReference>
<organism evidence="7 8">
    <name type="scientific">Entomortierella parvispora</name>
    <dbReference type="NCBI Taxonomy" id="205924"/>
    <lineage>
        <taxon>Eukaryota</taxon>
        <taxon>Fungi</taxon>
        <taxon>Fungi incertae sedis</taxon>
        <taxon>Mucoromycota</taxon>
        <taxon>Mortierellomycotina</taxon>
        <taxon>Mortierellomycetes</taxon>
        <taxon>Mortierellales</taxon>
        <taxon>Mortierellaceae</taxon>
        <taxon>Entomortierella</taxon>
    </lineage>
</organism>
<dbReference type="GO" id="GO:0005634">
    <property type="term" value="C:nucleus"/>
    <property type="evidence" value="ECO:0007669"/>
    <property type="project" value="UniProtKB-SubCell"/>
</dbReference>
<reference evidence="7" key="2">
    <citation type="journal article" date="2022" name="Microbiol. Resour. Announc.">
        <title>Whole-Genome Sequence of Entomortierella parvispora E1425, a Mucoromycotan Fungus Associated with Burkholderiaceae-Related Endosymbiotic Bacteria.</title>
        <authorList>
            <person name="Herlambang A."/>
            <person name="Guo Y."/>
            <person name="Takashima Y."/>
            <person name="Narisawa K."/>
            <person name="Ohta H."/>
            <person name="Nishizawa T."/>
        </authorList>
    </citation>
    <scope>NUCLEOTIDE SEQUENCE</scope>
    <source>
        <strain evidence="7">E1425</strain>
    </source>
</reference>
<protein>
    <submittedName>
        <fullName evidence="7">Uncharacterized protein</fullName>
    </submittedName>
</protein>
<keyword evidence="3" id="KW-0539">Nucleus</keyword>
<evidence type="ECO:0000256" key="3">
    <source>
        <dbReference type="ARBA" id="ARBA00023242"/>
    </source>
</evidence>
<accession>A0A9P3H3S5</accession>
<dbReference type="OrthoDB" id="39591at2759"/>
<evidence type="ECO:0000256" key="1">
    <source>
        <dbReference type="ARBA" id="ARBA00004123"/>
    </source>
</evidence>
<evidence type="ECO:0000259" key="5">
    <source>
        <dbReference type="PROSITE" id="PS50090"/>
    </source>
</evidence>
<dbReference type="AlphaFoldDB" id="A0A9P3H3S5"/>
<dbReference type="PROSITE" id="PS51294">
    <property type="entry name" value="HTH_MYB"/>
    <property type="match status" value="2"/>
</dbReference>
<feature type="region of interest" description="Disordered" evidence="4">
    <location>
        <begin position="1"/>
        <end position="73"/>
    </location>
</feature>
<evidence type="ECO:0000313" key="7">
    <source>
        <dbReference type="EMBL" id="GJJ69470.1"/>
    </source>
</evidence>
<keyword evidence="2" id="KW-0238">DNA-binding</keyword>
<feature type="domain" description="Myb-like" evidence="5">
    <location>
        <begin position="361"/>
        <end position="424"/>
    </location>
</feature>
<reference evidence="7" key="1">
    <citation type="submission" date="2021-11" db="EMBL/GenBank/DDBJ databases">
        <authorList>
            <person name="Herlambang A."/>
            <person name="Guo Y."/>
            <person name="Takashima Y."/>
            <person name="Nishizawa T."/>
        </authorList>
    </citation>
    <scope>NUCLEOTIDE SEQUENCE</scope>
    <source>
        <strain evidence="7">E1425</strain>
    </source>
</reference>
<dbReference type="Pfam" id="PF13921">
    <property type="entry name" value="Myb_DNA-bind_6"/>
    <property type="match status" value="1"/>
</dbReference>
<evidence type="ECO:0000256" key="2">
    <source>
        <dbReference type="ARBA" id="ARBA00023125"/>
    </source>
</evidence>
<dbReference type="PANTHER" id="PTHR46380">
    <property type="entry name" value="CYCLIN-D-BINDING MYB-LIKE TRANSCRIPTION FACTOR 1"/>
    <property type="match status" value="1"/>
</dbReference>
<dbReference type="Pfam" id="PF00249">
    <property type="entry name" value="Myb_DNA-binding"/>
    <property type="match status" value="1"/>
</dbReference>
<feature type="compositionally biased region" description="Basic residues" evidence="4">
    <location>
        <begin position="743"/>
        <end position="754"/>
    </location>
</feature>
<dbReference type="InterPro" id="IPR009057">
    <property type="entry name" value="Homeodomain-like_sf"/>
</dbReference>
<proteinExistence type="predicted"/>
<dbReference type="SMART" id="SM00717">
    <property type="entry name" value="SANT"/>
    <property type="match status" value="3"/>
</dbReference>
<feature type="region of interest" description="Disordered" evidence="4">
    <location>
        <begin position="743"/>
        <end position="793"/>
    </location>
</feature>
<dbReference type="InterPro" id="IPR001005">
    <property type="entry name" value="SANT/Myb"/>
</dbReference>
<keyword evidence="8" id="KW-1185">Reference proteome</keyword>
<dbReference type="InterPro" id="IPR017930">
    <property type="entry name" value="Myb_dom"/>
</dbReference>
<feature type="region of interest" description="Disordered" evidence="4">
    <location>
        <begin position="158"/>
        <end position="194"/>
    </location>
</feature>
<dbReference type="PANTHER" id="PTHR46380:SF2">
    <property type="entry name" value="CYCLIN-D-BINDING MYB-LIKE TRANSCRIPTION FACTOR 1"/>
    <property type="match status" value="1"/>
</dbReference>
<evidence type="ECO:0000313" key="8">
    <source>
        <dbReference type="Proteomes" id="UP000827284"/>
    </source>
</evidence>
<gene>
    <name evidence="7" type="ORF">EMPS_01816</name>
</gene>
<feature type="domain" description="HTH myb-type" evidence="6">
    <location>
        <begin position="400"/>
        <end position="428"/>
    </location>
</feature>
<dbReference type="PROSITE" id="PS50090">
    <property type="entry name" value="MYB_LIKE"/>
    <property type="match status" value="2"/>
</dbReference>
<evidence type="ECO:0000259" key="6">
    <source>
        <dbReference type="PROSITE" id="PS51294"/>
    </source>
</evidence>
<feature type="domain" description="Myb-like" evidence="5">
    <location>
        <begin position="309"/>
        <end position="358"/>
    </location>
</feature>
<dbReference type="Gene3D" id="1.10.10.60">
    <property type="entry name" value="Homeodomain-like"/>
    <property type="match status" value="2"/>
</dbReference>
<feature type="compositionally biased region" description="Basic residues" evidence="4">
    <location>
        <begin position="1"/>
        <end position="10"/>
    </location>
</feature>
<dbReference type="SUPFAM" id="SSF46689">
    <property type="entry name" value="Homeodomain-like"/>
    <property type="match status" value="2"/>
</dbReference>
<dbReference type="Proteomes" id="UP000827284">
    <property type="component" value="Unassembled WGS sequence"/>
</dbReference>
<feature type="compositionally biased region" description="Acidic residues" evidence="4">
    <location>
        <begin position="764"/>
        <end position="773"/>
    </location>
</feature>
<dbReference type="CDD" id="cd00167">
    <property type="entry name" value="SANT"/>
    <property type="match status" value="2"/>
</dbReference>
<name>A0A9P3H3S5_9FUNG</name>
<sequence>MEHKKSKRKLKTDDDLNEGSFKKALVTPSSTAFGGSLDDLAMVDSASDNSDSSDDEASEQMKKSSSKKTGVSEDVVRMQQQLQRQIPLESPAVAGTGLTQEQIMASLSGLPGMEMLLQGNTNNHTSQDATSILMSLSDPSILATVSSTTGTHIQPALTSHAAVASTDSNSKKSKSKKDKETKKPKGGRTPIVDHPPVRTLEEQLAYDTAGGENELHTKWLMATALKEKGIKYRTGTFSENEDQLIRQTIREYLVRNSMPADAIELWFQNGDARNNVGKEELKPLWVEIARRLETRPLLNIYLHVRRMFHPQNNIGVWTKEDDNKLVELFAKHKGQWTNIGLELGRMADSCRDRYRNNLKDRNTMVSGSWKPYEDRLMLSIMQEIALKQKKSSILESSLMWTAISEKMGGSRSRHQCRHRYNQTLQAKIERGEWKGETNLADATKAVQAAMAAAAGQVTPLEPTISSASSPVFDKPVDDASDAGQKILDALQGYSGTPTNYNVDDAAAFTAAITSASSMSNPPEEENVFPHRDDILQQILDATFIIQNSGETDRASIDWAPITEKLKEKHLEVMEEISTKIVKAQEVVESLVQKKEPEGEVVQTAAAAAAQAINEAATVVKHTIEGKMYPVPAPSQLQRGFYLNWTRIENHSNMQLAELLDALIKRLQHKIERKNEVDIAAQFKEDASKKQKKRAKAYKGDWSCYGLYLKRCLTDLTAQAALAALKAPFPEASTHKPLKRILRAISHKSSKKKKKSTTDSSSSDSSDDDDDDNNDTGGARTDSQAPSAGGLTVASPMDKENSLILLEETLKVLHGTSSGSSRLQSTQMTRDLAELMVSGALVEADMVSTQAIKRRFPKIRIPKAPEVKSSELVVDSDFSSDDSD</sequence>
<dbReference type="GO" id="GO:0000978">
    <property type="term" value="F:RNA polymerase II cis-regulatory region sequence-specific DNA binding"/>
    <property type="evidence" value="ECO:0007669"/>
    <property type="project" value="TreeGrafter"/>
</dbReference>
<evidence type="ECO:0000256" key="4">
    <source>
        <dbReference type="SAM" id="MobiDB-lite"/>
    </source>
</evidence>
<comment type="caution">
    <text evidence="7">The sequence shown here is derived from an EMBL/GenBank/DDBJ whole genome shotgun (WGS) entry which is preliminary data.</text>
</comment>
<dbReference type="GO" id="GO:0000981">
    <property type="term" value="F:DNA-binding transcription factor activity, RNA polymerase II-specific"/>
    <property type="evidence" value="ECO:0007669"/>
    <property type="project" value="TreeGrafter"/>
</dbReference>
<dbReference type="EMBL" id="BQFW01000002">
    <property type="protein sequence ID" value="GJJ69470.1"/>
    <property type="molecule type" value="Genomic_DNA"/>
</dbReference>